<comment type="caution">
    <text evidence="1">The sequence shown here is derived from an EMBL/GenBank/DDBJ whole genome shotgun (WGS) entry which is preliminary data.</text>
</comment>
<sequence>MSVTFRLPSNAGYNTLEGSIRRSMVLDGEPCLLLELRSTGTMFRRDASSLNEVVDDFDIRLSQVVVPRERFDALLRALRQWQTDQEEFSVDLDWRDATLTLEVAHRPDVGGDRWKPAFTLYYSCAQNRIEVTFLVDASCLLEWSEGLEQAVAVPN</sequence>
<organism evidence="1 2">
    <name type="scientific">Corallococcus praedator</name>
    <dbReference type="NCBI Taxonomy" id="2316724"/>
    <lineage>
        <taxon>Bacteria</taxon>
        <taxon>Pseudomonadati</taxon>
        <taxon>Myxococcota</taxon>
        <taxon>Myxococcia</taxon>
        <taxon>Myxococcales</taxon>
        <taxon>Cystobacterineae</taxon>
        <taxon>Myxococcaceae</taxon>
        <taxon>Corallococcus</taxon>
    </lineage>
</organism>
<evidence type="ECO:0008006" key="3">
    <source>
        <dbReference type="Google" id="ProtNLM"/>
    </source>
</evidence>
<protein>
    <recommendedName>
        <fullName evidence="3">DUF1795 domain-containing protein</fullName>
    </recommendedName>
</protein>
<name>A0ABX9QNW9_9BACT</name>
<proteinExistence type="predicted"/>
<dbReference type="EMBL" id="RAWI01000027">
    <property type="protein sequence ID" value="RKI14592.1"/>
    <property type="molecule type" value="Genomic_DNA"/>
</dbReference>
<accession>A0ABX9QNW9</accession>
<dbReference type="Proteomes" id="UP000278907">
    <property type="component" value="Unassembled WGS sequence"/>
</dbReference>
<keyword evidence="2" id="KW-1185">Reference proteome</keyword>
<evidence type="ECO:0000313" key="2">
    <source>
        <dbReference type="Proteomes" id="UP000278907"/>
    </source>
</evidence>
<evidence type="ECO:0000313" key="1">
    <source>
        <dbReference type="EMBL" id="RKI14592.1"/>
    </source>
</evidence>
<reference evidence="1 2" key="1">
    <citation type="submission" date="2018-09" db="EMBL/GenBank/DDBJ databases">
        <authorList>
            <person name="Livingstone P.G."/>
            <person name="Whitworth D.E."/>
        </authorList>
    </citation>
    <scope>NUCLEOTIDE SEQUENCE [LARGE SCALE GENOMIC DNA]</scope>
    <source>
        <strain evidence="1 2">CA031B</strain>
    </source>
</reference>
<gene>
    <name evidence="1" type="ORF">D7Y13_05715</name>
</gene>